<evidence type="ECO:0000256" key="15">
    <source>
        <dbReference type="ARBA" id="ARBA00038456"/>
    </source>
</evidence>
<evidence type="ECO:0000256" key="20">
    <source>
        <dbReference type="ARBA" id="ARBA00047734"/>
    </source>
</evidence>
<evidence type="ECO:0000256" key="10">
    <source>
        <dbReference type="ARBA" id="ARBA00023098"/>
    </source>
</evidence>
<keyword evidence="5" id="KW-0963">Cytoplasm</keyword>
<evidence type="ECO:0000256" key="11">
    <source>
        <dbReference type="ARBA" id="ARBA00023136"/>
    </source>
</evidence>
<evidence type="ECO:0000256" key="9">
    <source>
        <dbReference type="ARBA" id="ARBA00022946"/>
    </source>
</evidence>
<dbReference type="CDD" id="cd03443">
    <property type="entry name" value="PaaI_thioesterase"/>
    <property type="match status" value="1"/>
</dbReference>
<evidence type="ECO:0000313" key="26">
    <source>
        <dbReference type="Proteomes" id="UP001595914"/>
    </source>
</evidence>
<evidence type="ECO:0000256" key="18">
    <source>
        <dbReference type="ARBA" id="ARBA00043210"/>
    </source>
</evidence>
<evidence type="ECO:0000256" key="12">
    <source>
        <dbReference type="ARBA" id="ARBA00023273"/>
    </source>
</evidence>
<evidence type="ECO:0000256" key="22">
    <source>
        <dbReference type="ARBA" id="ARBA00048074"/>
    </source>
</evidence>
<dbReference type="PANTHER" id="PTHR12418">
    <property type="entry name" value="ACYL-COENZYME A THIOESTERASE THEM4"/>
    <property type="match status" value="1"/>
</dbReference>
<evidence type="ECO:0000256" key="23">
    <source>
        <dbReference type="ARBA" id="ARBA00048180"/>
    </source>
</evidence>
<dbReference type="Proteomes" id="UP001595914">
    <property type="component" value="Unassembled WGS sequence"/>
</dbReference>
<comment type="catalytic activity">
    <reaction evidence="13">
        <text>(5Z,8Z,11Z,14Z)-eicosatetraenoyl-CoA + H2O = (5Z,8Z,11Z,14Z)-eicosatetraenoate + CoA + H(+)</text>
        <dbReference type="Rhea" id="RHEA:40151"/>
        <dbReference type="ChEBI" id="CHEBI:15377"/>
        <dbReference type="ChEBI" id="CHEBI:15378"/>
        <dbReference type="ChEBI" id="CHEBI:32395"/>
        <dbReference type="ChEBI" id="CHEBI:57287"/>
        <dbReference type="ChEBI" id="CHEBI:57368"/>
    </reaction>
    <physiologicalReaction direction="left-to-right" evidence="13">
        <dbReference type="Rhea" id="RHEA:40152"/>
    </physiologicalReaction>
</comment>
<keyword evidence="9" id="KW-0809">Transit peptide</keyword>
<dbReference type="InterPro" id="IPR052365">
    <property type="entry name" value="THEM4/THEM5_acyl-CoA_thioest"/>
</dbReference>
<comment type="catalytic activity">
    <reaction evidence="19">
        <text>octanoyl-CoA + H2O = octanoate + CoA + H(+)</text>
        <dbReference type="Rhea" id="RHEA:30143"/>
        <dbReference type="ChEBI" id="CHEBI:15377"/>
        <dbReference type="ChEBI" id="CHEBI:15378"/>
        <dbReference type="ChEBI" id="CHEBI:25646"/>
        <dbReference type="ChEBI" id="CHEBI:57287"/>
        <dbReference type="ChEBI" id="CHEBI:57386"/>
    </reaction>
    <physiologicalReaction direction="left-to-right" evidence="19">
        <dbReference type="Rhea" id="RHEA:30144"/>
    </physiologicalReaction>
</comment>
<comment type="catalytic activity">
    <reaction evidence="21">
        <text>decanoyl-CoA + H2O = decanoate + CoA + H(+)</text>
        <dbReference type="Rhea" id="RHEA:40059"/>
        <dbReference type="ChEBI" id="CHEBI:15377"/>
        <dbReference type="ChEBI" id="CHEBI:15378"/>
        <dbReference type="ChEBI" id="CHEBI:27689"/>
        <dbReference type="ChEBI" id="CHEBI:57287"/>
        <dbReference type="ChEBI" id="CHEBI:61430"/>
    </reaction>
    <physiologicalReaction direction="left-to-right" evidence="21">
        <dbReference type="Rhea" id="RHEA:40060"/>
    </physiologicalReaction>
</comment>
<evidence type="ECO:0000256" key="13">
    <source>
        <dbReference type="ARBA" id="ARBA00035852"/>
    </source>
</evidence>
<keyword evidence="7 25" id="KW-0378">Hydrolase</keyword>
<keyword evidence="12" id="KW-0966">Cell projection</keyword>
<keyword evidence="10" id="KW-0443">Lipid metabolism</keyword>
<keyword evidence="8" id="KW-0276">Fatty acid metabolism</keyword>
<evidence type="ECO:0000259" key="24">
    <source>
        <dbReference type="Pfam" id="PF03061"/>
    </source>
</evidence>
<evidence type="ECO:0000256" key="2">
    <source>
        <dbReference type="ARBA" id="ARBA00004496"/>
    </source>
</evidence>
<dbReference type="InterPro" id="IPR029069">
    <property type="entry name" value="HotDog_dom_sf"/>
</dbReference>
<dbReference type="Pfam" id="PF03061">
    <property type="entry name" value="4HBT"/>
    <property type="match status" value="1"/>
</dbReference>
<evidence type="ECO:0000256" key="4">
    <source>
        <dbReference type="ARBA" id="ARBA00022475"/>
    </source>
</evidence>
<evidence type="ECO:0000256" key="21">
    <source>
        <dbReference type="ARBA" id="ARBA00047969"/>
    </source>
</evidence>
<dbReference type="InterPro" id="IPR006683">
    <property type="entry name" value="Thioestr_dom"/>
</dbReference>
<evidence type="ECO:0000256" key="8">
    <source>
        <dbReference type="ARBA" id="ARBA00022832"/>
    </source>
</evidence>
<evidence type="ECO:0000256" key="19">
    <source>
        <dbReference type="ARBA" id="ARBA00047588"/>
    </source>
</evidence>
<reference evidence="26" key="1">
    <citation type="journal article" date="2019" name="Int. J. Syst. Evol. Microbiol.">
        <title>The Global Catalogue of Microorganisms (GCM) 10K type strain sequencing project: providing services to taxonomists for standard genome sequencing and annotation.</title>
        <authorList>
            <consortium name="The Broad Institute Genomics Platform"/>
            <consortium name="The Broad Institute Genome Sequencing Center for Infectious Disease"/>
            <person name="Wu L."/>
            <person name="Ma J."/>
        </authorList>
    </citation>
    <scope>NUCLEOTIDE SEQUENCE [LARGE SCALE GENOMIC DNA]</scope>
    <source>
        <strain evidence="26">CCUG 54520</strain>
    </source>
</reference>
<comment type="similarity">
    <text evidence="15">Belongs to the THEM4/THEM5 thioesterase family.</text>
</comment>
<dbReference type="EMBL" id="JBHSFO010000003">
    <property type="protein sequence ID" value="MFC4603750.1"/>
    <property type="molecule type" value="Genomic_DNA"/>
</dbReference>
<name>A0ABV9FNY3_9NOCA</name>
<evidence type="ECO:0000256" key="16">
    <source>
        <dbReference type="ARBA" id="ARBA00038848"/>
    </source>
</evidence>
<evidence type="ECO:0000256" key="7">
    <source>
        <dbReference type="ARBA" id="ARBA00022801"/>
    </source>
</evidence>
<evidence type="ECO:0000256" key="14">
    <source>
        <dbReference type="ARBA" id="ARBA00037002"/>
    </source>
</evidence>
<accession>A0ABV9FNY3</accession>
<keyword evidence="11" id="KW-0472">Membrane</keyword>
<organism evidence="25 26">
    <name type="scientific">Rhodococcus kronopolitis</name>
    <dbReference type="NCBI Taxonomy" id="1460226"/>
    <lineage>
        <taxon>Bacteria</taxon>
        <taxon>Bacillati</taxon>
        <taxon>Actinomycetota</taxon>
        <taxon>Actinomycetes</taxon>
        <taxon>Mycobacteriales</taxon>
        <taxon>Nocardiaceae</taxon>
        <taxon>Rhodococcus</taxon>
    </lineage>
</organism>
<protein>
    <recommendedName>
        <fullName evidence="17">Acyl-coenzyme A thioesterase THEM4</fullName>
        <ecNumber evidence="16">3.1.2.2</ecNumber>
    </recommendedName>
    <alternativeName>
        <fullName evidence="18">Thioesterase superfamily member 4</fullName>
    </alternativeName>
</protein>
<proteinExistence type="inferred from homology"/>
<feature type="domain" description="Thioesterase" evidence="24">
    <location>
        <begin position="72"/>
        <end position="141"/>
    </location>
</feature>
<keyword evidence="6" id="KW-0053">Apoptosis</keyword>
<gene>
    <name evidence="25" type="ORF">ACFO6S_08665</name>
</gene>
<keyword evidence="4" id="KW-1003">Cell membrane</keyword>
<evidence type="ECO:0000256" key="3">
    <source>
        <dbReference type="ARBA" id="ARBA00004632"/>
    </source>
</evidence>
<evidence type="ECO:0000313" key="25">
    <source>
        <dbReference type="EMBL" id="MFC4603750.1"/>
    </source>
</evidence>
<dbReference type="GO" id="GO:0016787">
    <property type="term" value="F:hydrolase activity"/>
    <property type="evidence" value="ECO:0007669"/>
    <property type="project" value="UniProtKB-KW"/>
</dbReference>
<keyword evidence="26" id="KW-1185">Reference proteome</keyword>
<dbReference type="Gene3D" id="3.10.129.10">
    <property type="entry name" value="Hotdog Thioesterase"/>
    <property type="match status" value="1"/>
</dbReference>
<dbReference type="SUPFAM" id="SSF54637">
    <property type="entry name" value="Thioesterase/thiol ester dehydrase-isomerase"/>
    <property type="match status" value="1"/>
</dbReference>
<sequence length="189" mass="19797">MSSTWTLPDDLTLPVRPDFFPEPGGALPQHWSKCFGCGDDQPAGMAMTFNAGEGLEVSGRLTVAPRYQGGPGVIHGGILSVAFDEVQGMACMVLGGPVVTGHLEIDFARPVPLGSVLEFRARIEGMVRRKVYTSAEARIVEGAAAGDAVVATSRGLFLTITAEHFTPMADVVDGVPESPFGTSFGTSSI</sequence>
<evidence type="ECO:0000256" key="6">
    <source>
        <dbReference type="ARBA" id="ARBA00022703"/>
    </source>
</evidence>
<comment type="catalytic activity">
    <reaction evidence="22">
        <text>dodecanoyl-CoA + H2O = dodecanoate + CoA + H(+)</text>
        <dbReference type="Rhea" id="RHEA:30135"/>
        <dbReference type="ChEBI" id="CHEBI:15377"/>
        <dbReference type="ChEBI" id="CHEBI:15378"/>
        <dbReference type="ChEBI" id="CHEBI:18262"/>
        <dbReference type="ChEBI" id="CHEBI:57287"/>
        <dbReference type="ChEBI" id="CHEBI:57375"/>
    </reaction>
    <physiologicalReaction direction="left-to-right" evidence="22">
        <dbReference type="Rhea" id="RHEA:30136"/>
    </physiologicalReaction>
</comment>
<dbReference type="PANTHER" id="PTHR12418:SF19">
    <property type="entry name" value="ACYL-COENZYME A THIOESTERASE THEM4"/>
    <property type="match status" value="1"/>
</dbReference>
<comment type="catalytic activity">
    <reaction evidence="20">
        <text>hexadecanoyl-CoA + H2O = hexadecanoate + CoA + H(+)</text>
        <dbReference type="Rhea" id="RHEA:16645"/>
        <dbReference type="ChEBI" id="CHEBI:7896"/>
        <dbReference type="ChEBI" id="CHEBI:15377"/>
        <dbReference type="ChEBI" id="CHEBI:15378"/>
        <dbReference type="ChEBI" id="CHEBI:57287"/>
        <dbReference type="ChEBI" id="CHEBI:57379"/>
        <dbReference type="EC" id="3.1.2.2"/>
    </reaction>
    <physiologicalReaction direction="left-to-right" evidence="20">
        <dbReference type="Rhea" id="RHEA:16646"/>
    </physiologicalReaction>
</comment>
<dbReference type="EC" id="3.1.2.2" evidence="16"/>
<evidence type="ECO:0000256" key="17">
    <source>
        <dbReference type="ARBA" id="ARBA00040123"/>
    </source>
</evidence>
<comment type="catalytic activity">
    <reaction evidence="23">
        <text>tetradecanoyl-CoA + H2O = tetradecanoate + CoA + H(+)</text>
        <dbReference type="Rhea" id="RHEA:40119"/>
        <dbReference type="ChEBI" id="CHEBI:15377"/>
        <dbReference type="ChEBI" id="CHEBI:15378"/>
        <dbReference type="ChEBI" id="CHEBI:30807"/>
        <dbReference type="ChEBI" id="CHEBI:57287"/>
        <dbReference type="ChEBI" id="CHEBI:57385"/>
    </reaction>
    <physiologicalReaction direction="left-to-right" evidence="23">
        <dbReference type="Rhea" id="RHEA:40120"/>
    </physiologicalReaction>
</comment>
<comment type="caution">
    <text evidence="25">The sequence shown here is derived from an EMBL/GenBank/DDBJ whole genome shotgun (WGS) entry which is preliminary data.</text>
</comment>
<evidence type="ECO:0000256" key="5">
    <source>
        <dbReference type="ARBA" id="ARBA00022490"/>
    </source>
</evidence>
<comment type="catalytic activity">
    <reaction evidence="14">
        <text>(9Z)-octadecenoyl-CoA + H2O = (9Z)-octadecenoate + CoA + H(+)</text>
        <dbReference type="Rhea" id="RHEA:40139"/>
        <dbReference type="ChEBI" id="CHEBI:15377"/>
        <dbReference type="ChEBI" id="CHEBI:15378"/>
        <dbReference type="ChEBI" id="CHEBI:30823"/>
        <dbReference type="ChEBI" id="CHEBI:57287"/>
        <dbReference type="ChEBI" id="CHEBI:57387"/>
    </reaction>
    <physiologicalReaction direction="left-to-right" evidence="14">
        <dbReference type="Rhea" id="RHEA:40140"/>
    </physiologicalReaction>
</comment>
<comment type="subcellular location">
    <subcellularLocation>
        <location evidence="3">Cell projection</location>
        <location evidence="3">Ruffle membrane</location>
    </subcellularLocation>
    <subcellularLocation>
        <location evidence="2">Cytoplasm</location>
    </subcellularLocation>
    <subcellularLocation>
        <location evidence="1">Membrane</location>
        <topology evidence="1">Peripheral membrane protein</topology>
    </subcellularLocation>
</comment>
<dbReference type="RefSeq" id="WP_378415982.1">
    <property type="nucleotide sequence ID" value="NZ_JBHSFO010000003.1"/>
</dbReference>
<evidence type="ECO:0000256" key="1">
    <source>
        <dbReference type="ARBA" id="ARBA00004170"/>
    </source>
</evidence>